<evidence type="ECO:0000256" key="7">
    <source>
        <dbReference type="ARBA" id="ARBA00023295"/>
    </source>
</evidence>
<gene>
    <name evidence="11" type="ORF">MKW94_027666</name>
</gene>
<dbReference type="InterPro" id="IPR001701">
    <property type="entry name" value="Glyco_hydro_9"/>
</dbReference>
<sequence length="97" mass="11263">MGWWSPYTFPIVCMFLIVSVMGMVRNPTATELTTDVDINNDNINHGRHHHHHRHHDYKEALTKSILFYEGQRSGKLPSTQRIKWRKDSAVNDGQYAG</sequence>
<evidence type="ECO:0000256" key="8">
    <source>
        <dbReference type="ARBA" id="ARBA00023326"/>
    </source>
</evidence>
<dbReference type="EC" id="3.2.1.4" evidence="3"/>
<dbReference type="Gene3D" id="1.50.10.10">
    <property type="match status" value="1"/>
</dbReference>
<dbReference type="GO" id="GO:0030245">
    <property type="term" value="P:cellulose catabolic process"/>
    <property type="evidence" value="ECO:0007669"/>
    <property type="project" value="UniProtKB-KW"/>
</dbReference>
<protein>
    <recommendedName>
        <fullName evidence="3">cellulase</fullName>
        <ecNumber evidence="3">3.2.1.4</ecNumber>
    </recommendedName>
</protein>
<reference evidence="11" key="1">
    <citation type="submission" date="2022-03" db="EMBL/GenBank/DDBJ databases">
        <title>A functionally conserved STORR gene fusion in Papaver species that diverged 16.8 million years ago.</title>
        <authorList>
            <person name="Catania T."/>
        </authorList>
    </citation>
    <scope>NUCLEOTIDE SEQUENCE</scope>
    <source>
        <strain evidence="11">S-191538</strain>
    </source>
</reference>
<comment type="catalytic activity">
    <reaction evidence="1">
        <text>Endohydrolysis of (1-&gt;4)-beta-D-glucosidic linkages in cellulose, lichenin and cereal beta-D-glucans.</text>
        <dbReference type="EC" id="3.2.1.4"/>
    </reaction>
</comment>
<dbReference type="EMBL" id="JAJJMA010346545">
    <property type="protein sequence ID" value="MCL7052145.1"/>
    <property type="molecule type" value="Genomic_DNA"/>
</dbReference>
<keyword evidence="4" id="KW-0378">Hydrolase</keyword>
<dbReference type="InterPro" id="IPR012341">
    <property type="entry name" value="6hp_glycosidase-like_sf"/>
</dbReference>
<dbReference type="Proteomes" id="UP001177140">
    <property type="component" value="Unassembled WGS sequence"/>
</dbReference>
<feature type="transmembrane region" description="Helical" evidence="9">
    <location>
        <begin position="6"/>
        <end position="24"/>
    </location>
</feature>
<comment type="similarity">
    <text evidence="2">Belongs to the glycosyl hydrolase 9 (cellulase E) family.</text>
</comment>
<accession>A0AA41W2U3</accession>
<evidence type="ECO:0000259" key="10">
    <source>
        <dbReference type="Pfam" id="PF00759"/>
    </source>
</evidence>
<evidence type="ECO:0000256" key="3">
    <source>
        <dbReference type="ARBA" id="ARBA00012601"/>
    </source>
</evidence>
<keyword evidence="7" id="KW-0326">Glycosidase</keyword>
<organism evidence="11 12">
    <name type="scientific">Papaver nudicaule</name>
    <name type="common">Iceland poppy</name>
    <dbReference type="NCBI Taxonomy" id="74823"/>
    <lineage>
        <taxon>Eukaryota</taxon>
        <taxon>Viridiplantae</taxon>
        <taxon>Streptophyta</taxon>
        <taxon>Embryophyta</taxon>
        <taxon>Tracheophyta</taxon>
        <taxon>Spermatophyta</taxon>
        <taxon>Magnoliopsida</taxon>
        <taxon>Ranunculales</taxon>
        <taxon>Papaveraceae</taxon>
        <taxon>Papaveroideae</taxon>
        <taxon>Papaver</taxon>
    </lineage>
</organism>
<dbReference type="PANTHER" id="PTHR22298">
    <property type="entry name" value="ENDO-1,4-BETA-GLUCANASE"/>
    <property type="match status" value="1"/>
</dbReference>
<evidence type="ECO:0000256" key="4">
    <source>
        <dbReference type="ARBA" id="ARBA00022801"/>
    </source>
</evidence>
<evidence type="ECO:0000256" key="6">
    <source>
        <dbReference type="ARBA" id="ARBA00023277"/>
    </source>
</evidence>
<comment type="caution">
    <text evidence="11">The sequence shown here is derived from an EMBL/GenBank/DDBJ whole genome shotgun (WGS) entry which is preliminary data.</text>
</comment>
<keyword evidence="9" id="KW-0472">Membrane</keyword>
<evidence type="ECO:0000313" key="12">
    <source>
        <dbReference type="Proteomes" id="UP001177140"/>
    </source>
</evidence>
<keyword evidence="9" id="KW-1133">Transmembrane helix</keyword>
<evidence type="ECO:0000256" key="2">
    <source>
        <dbReference type="ARBA" id="ARBA00007072"/>
    </source>
</evidence>
<keyword evidence="8" id="KW-0624">Polysaccharide degradation</keyword>
<name>A0AA41W2U3_PAPNU</name>
<feature type="domain" description="Glycoside hydrolase family 9" evidence="10">
    <location>
        <begin position="57"/>
        <end position="95"/>
    </location>
</feature>
<keyword evidence="12" id="KW-1185">Reference proteome</keyword>
<keyword evidence="9" id="KW-0812">Transmembrane</keyword>
<dbReference type="AlphaFoldDB" id="A0AA41W2U3"/>
<evidence type="ECO:0000313" key="11">
    <source>
        <dbReference type="EMBL" id="MCL7052145.1"/>
    </source>
</evidence>
<evidence type="ECO:0000256" key="9">
    <source>
        <dbReference type="SAM" id="Phobius"/>
    </source>
</evidence>
<dbReference type="InterPro" id="IPR008928">
    <property type="entry name" value="6-hairpin_glycosidase_sf"/>
</dbReference>
<dbReference type="Pfam" id="PF00759">
    <property type="entry name" value="Glyco_hydro_9"/>
    <property type="match status" value="1"/>
</dbReference>
<dbReference type="SUPFAM" id="SSF48208">
    <property type="entry name" value="Six-hairpin glycosidases"/>
    <property type="match status" value="1"/>
</dbReference>
<keyword evidence="5" id="KW-0136">Cellulose degradation</keyword>
<feature type="non-terminal residue" evidence="11">
    <location>
        <position position="97"/>
    </location>
</feature>
<evidence type="ECO:0000256" key="5">
    <source>
        <dbReference type="ARBA" id="ARBA00023001"/>
    </source>
</evidence>
<keyword evidence="6" id="KW-0119">Carbohydrate metabolism</keyword>
<dbReference type="GO" id="GO:0008810">
    <property type="term" value="F:cellulase activity"/>
    <property type="evidence" value="ECO:0007669"/>
    <property type="project" value="UniProtKB-EC"/>
</dbReference>
<evidence type="ECO:0000256" key="1">
    <source>
        <dbReference type="ARBA" id="ARBA00000966"/>
    </source>
</evidence>
<proteinExistence type="inferred from homology"/>